<evidence type="ECO:0000259" key="2">
    <source>
        <dbReference type="PROSITE" id="PS50883"/>
    </source>
</evidence>
<dbReference type="InterPro" id="IPR043128">
    <property type="entry name" value="Rev_trsase/Diguanyl_cyclase"/>
</dbReference>
<dbReference type="Proteomes" id="UP000198824">
    <property type="component" value="Unassembled WGS sequence"/>
</dbReference>
<sequence>MTRTGNVPHADSAGQRYFLMIVLPAFGALAVVAALVAGLILLSAQEADRAAGERDRHVIASSLRQGIERTAHDQEGGTVWDDAVVNTRDPAANQLWIDMNVGVWMHTYFGHDQAYLIDPDDRPVYAMSGGHKRPVASFAEVSGVARPLIAQLRAKMRVGQRPPAGERSLTPGAIDLGLVAGHPAIVSVKPIVSDTGLIRQTPGKEPLHISVRYVDGSFLTDLARANSLEGARFLEQPPRDRALAAVPLRNARGTPLGYVAWRAFRPGASMVSRITPPMLLALALAIATLVAILRHVRRNRLALEASEAQAHHLAFHDTLTGLPNRARFDERLAAELSRVRSGAGSVALLCLDLDGFKNVNDTLGHPAGDELIRQVGARLSATMRGTDLVARLGGDEFSIVQTGNPSVVDTEILCMRIVEAISEPFDIAGSQVRVGVSIGVAIGPEQASEASELSRKADIALYEAKRQGKGRYLHFAEPMDLSIRRRSAIEAGLREALATEGQLEVYYQPLYSSRTRAMKGAEALVRWHHPSLGTVSPAIFVPIAESTNLIAPLGEWVMEEACRAAAAWPLRLLSVNVSAVQLRDPDFADKVFAILDRTGFDPHRLEVEVTETSFIENARHCRPNLQALRARGVKIALDDFGTGYSSLTHLQQFDVDRIKIDRSFVNAIQSADAGSPIIRAILDLADASGLDVTAEGVETQAQSEFLTQAGCDALQGYLLARPMPKEAIAALFADAAT</sequence>
<dbReference type="PANTHER" id="PTHR44757:SF2">
    <property type="entry name" value="BIOFILM ARCHITECTURE MAINTENANCE PROTEIN MBAA"/>
    <property type="match status" value="1"/>
</dbReference>
<keyword evidence="1" id="KW-1133">Transmembrane helix</keyword>
<dbReference type="InterPro" id="IPR007892">
    <property type="entry name" value="CHASE4"/>
</dbReference>
<dbReference type="PANTHER" id="PTHR44757">
    <property type="entry name" value="DIGUANYLATE CYCLASE DGCP"/>
    <property type="match status" value="1"/>
</dbReference>
<keyword evidence="5" id="KW-1185">Reference proteome</keyword>
<gene>
    <name evidence="4" type="ORF">SAMN05192580_0186</name>
</gene>
<evidence type="ECO:0000259" key="3">
    <source>
        <dbReference type="PROSITE" id="PS50887"/>
    </source>
</evidence>
<dbReference type="InterPro" id="IPR000160">
    <property type="entry name" value="GGDEF_dom"/>
</dbReference>
<proteinExistence type="predicted"/>
<dbReference type="RefSeq" id="WP_242653237.1">
    <property type="nucleotide sequence ID" value="NZ_FOZG01000001.1"/>
</dbReference>
<keyword evidence="1" id="KW-0812">Transmembrane</keyword>
<dbReference type="SUPFAM" id="SSF55073">
    <property type="entry name" value="Nucleotide cyclase"/>
    <property type="match status" value="1"/>
</dbReference>
<reference evidence="4 5" key="1">
    <citation type="submission" date="2016-10" db="EMBL/GenBank/DDBJ databases">
        <authorList>
            <person name="de Groot N.N."/>
        </authorList>
    </citation>
    <scope>NUCLEOTIDE SEQUENCE [LARGE SCALE GENOMIC DNA]</scope>
    <source>
        <strain evidence="4 5">S5-249</strain>
    </source>
</reference>
<dbReference type="Pfam" id="PF00563">
    <property type="entry name" value="EAL"/>
    <property type="match status" value="1"/>
</dbReference>
<dbReference type="NCBIfam" id="TIGR00254">
    <property type="entry name" value="GGDEF"/>
    <property type="match status" value="1"/>
</dbReference>
<organism evidence="4 5">
    <name type="scientific">Sphingomonas jatrophae</name>
    <dbReference type="NCBI Taxonomy" id="1166337"/>
    <lineage>
        <taxon>Bacteria</taxon>
        <taxon>Pseudomonadati</taxon>
        <taxon>Pseudomonadota</taxon>
        <taxon>Alphaproteobacteria</taxon>
        <taxon>Sphingomonadales</taxon>
        <taxon>Sphingomonadaceae</taxon>
        <taxon>Sphingomonas</taxon>
    </lineage>
</organism>
<dbReference type="Gene3D" id="3.20.20.450">
    <property type="entry name" value="EAL domain"/>
    <property type="match status" value="1"/>
</dbReference>
<dbReference type="GO" id="GO:0003824">
    <property type="term" value="F:catalytic activity"/>
    <property type="evidence" value="ECO:0007669"/>
    <property type="project" value="UniProtKB-ARBA"/>
</dbReference>
<dbReference type="PROSITE" id="PS50887">
    <property type="entry name" value="GGDEF"/>
    <property type="match status" value="1"/>
</dbReference>
<dbReference type="Pfam" id="PF00990">
    <property type="entry name" value="GGDEF"/>
    <property type="match status" value="1"/>
</dbReference>
<dbReference type="STRING" id="1166337.SAMN05192580_0186"/>
<protein>
    <submittedName>
        <fullName evidence="4">Periplasmic sensor diguanylate cyclase/phosphodiesterase</fullName>
    </submittedName>
</protein>
<dbReference type="InterPro" id="IPR035919">
    <property type="entry name" value="EAL_sf"/>
</dbReference>
<feature type="domain" description="EAL" evidence="2">
    <location>
        <begin position="486"/>
        <end position="736"/>
    </location>
</feature>
<evidence type="ECO:0000313" key="5">
    <source>
        <dbReference type="Proteomes" id="UP000198824"/>
    </source>
</evidence>
<accession>A0A1I6JEU5</accession>
<evidence type="ECO:0000256" key="1">
    <source>
        <dbReference type="SAM" id="Phobius"/>
    </source>
</evidence>
<dbReference type="EMBL" id="FOZG01000001">
    <property type="protein sequence ID" value="SFR77491.1"/>
    <property type="molecule type" value="Genomic_DNA"/>
</dbReference>
<feature type="transmembrane region" description="Helical" evidence="1">
    <location>
        <begin position="274"/>
        <end position="293"/>
    </location>
</feature>
<dbReference type="AlphaFoldDB" id="A0A1I6JEU5"/>
<dbReference type="CDD" id="cd01949">
    <property type="entry name" value="GGDEF"/>
    <property type="match status" value="1"/>
</dbReference>
<dbReference type="InterPro" id="IPR001633">
    <property type="entry name" value="EAL_dom"/>
</dbReference>
<dbReference type="Gene3D" id="3.30.70.270">
    <property type="match status" value="1"/>
</dbReference>
<dbReference type="InterPro" id="IPR052155">
    <property type="entry name" value="Biofilm_reg_signaling"/>
</dbReference>
<dbReference type="PROSITE" id="PS50883">
    <property type="entry name" value="EAL"/>
    <property type="match status" value="1"/>
</dbReference>
<keyword evidence="1" id="KW-0472">Membrane</keyword>
<dbReference type="FunFam" id="3.30.70.270:FF:000001">
    <property type="entry name" value="Diguanylate cyclase domain protein"/>
    <property type="match status" value="1"/>
</dbReference>
<dbReference type="InterPro" id="IPR029787">
    <property type="entry name" value="Nucleotide_cyclase"/>
</dbReference>
<dbReference type="SMART" id="SM00052">
    <property type="entry name" value="EAL"/>
    <property type="match status" value="1"/>
</dbReference>
<feature type="transmembrane region" description="Helical" evidence="1">
    <location>
        <begin position="17"/>
        <end position="42"/>
    </location>
</feature>
<dbReference type="CDD" id="cd01948">
    <property type="entry name" value="EAL"/>
    <property type="match status" value="1"/>
</dbReference>
<evidence type="ECO:0000313" key="4">
    <source>
        <dbReference type="EMBL" id="SFR77491.1"/>
    </source>
</evidence>
<name>A0A1I6JEU5_9SPHN</name>
<dbReference type="SUPFAM" id="SSF141868">
    <property type="entry name" value="EAL domain-like"/>
    <property type="match status" value="1"/>
</dbReference>
<dbReference type="Pfam" id="PF05228">
    <property type="entry name" value="CHASE4"/>
    <property type="match status" value="1"/>
</dbReference>
<dbReference type="SMART" id="SM00267">
    <property type="entry name" value="GGDEF"/>
    <property type="match status" value="1"/>
</dbReference>
<feature type="domain" description="GGDEF" evidence="3">
    <location>
        <begin position="344"/>
        <end position="477"/>
    </location>
</feature>